<reference evidence="1" key="1">
    <citation type="submission" date="2020-11" db="EMBL/GenBank/DDBJ databases">
        <title>Nocardia NEAU-351.nov., a novel actinomycete isolated from the cow dung.</title>
        <authorList>
            <person name="Zhang X."/>
        </authorList>
    </citation>
    <scope>NUCLEOTIDE SEQUENCE</scope>
    <source>
        <strain evidence="1">NEAU-351</strain>
    </source>
</reference>
<dbReference type="Proteomes" id="UP000655751">
    <property type="component" value="Unassembled WGS sequence"/>
</dbReference>
<dbReference type="RefSeq" id="WP_196149599.1">
    <property type="nucleotide sequence ID" value="NZ_JADMLG010000004.1"/>
</dbReference>
<protein>
    <submittedName>
        <fullName evidence="1">Uncharacterized protein</fullName>
    </submittedName>
</protein>
<organism evidence="1 2">
    <name type="scientific">Nocardia bovistercoris</name>
    <dbReference type="NCBI Taxonomy" id="2785916"/>
    <lineage>
        <taxon>Bacteria</taxon>
        <taxon>Bacillati</taxon>
        <taxon>Actinomycetota</taxon>
        <taxon>Actinomycetes</taxon>
        <taxon>Mycobacteriales</taxon>
        <taxon>Nocardiaceae</taxon>
        <taxon>Nocardia</taxon>
    </lineage>
</organism>
<gene>
    <name evidence="1" type="ORF">IT779_13500</name>
</gene>
<dbReference type="EMBL" id="JADMLG010000004">
    <property type="protein sequence ID" value="MBH0777296.1"/>
    <property type="molecule type" value="Genomic_DNA"/>
</dbReference>
<accession>A0A931IAA1</accession>
<keyword evidence="2" id="KW-1185">Reference proteome</keyword>
<proteinExistence type="predicted"/>
<evidence type="ECO:0000313" key="1">
    <source>
        <dbReference type="EMBL" id="MBH0777296.1"/>
    </source>
</evidence>
<evidence type="ECO:0000313" key="2">
    <source>
        <dbReference type="Proteomes" id="UP000655751"/>
    </source>
</evidence>
<sequence>MPNNNDMHSRCEVTWVPHRRLFIAYAGEFPGLFHTDAGSGYRARRKINERIRDLLITNDLPASPTEPWAR</sequence>
<dbReference type="AlphaFoldDB" id="A0A931IAA1"/>
<comment type="caution">
    <text evidence="1">The sequence shown here is derived from an EMBL/GenBank/DDBJ whole genome shotgun (WGS) entry which is preliminary data.</text>
</comment>
<name>A0A931IAA1_9NOCA</name>